<feature type="region of interest" description="Disordered" evidence="6">
    <location>
        <begin position="207"/>
        <end position="237"/>
    </location>
</feature>
<organism evidence="8 9">
    <name type="scientific">Mortierella alpina</name>
    <name type="common">Oleaginous fungus</name>
    <name type="synonym">Mortierella renispora</name>
    <dbReference type="NCBI Taxonomy" id="64518"/>
    <lineage>
        <taxon>Eukaryota</taxon>
        <taxon>Fungi</taxon>
        <taxon>Fungi incertae sedis</taxon>
        <taxon>Mucoromycota</taxon>
        <taxon>Mortierellomycotina</taxon>
        <taxon>Mortierellomycetes</taxon>
        <taxon>Mortierellales</taxon>
        <taxon>Mortierellaceae</taxon>
        <taxon>Mortierella</taxon>
    </lineage>
</organism>
<keyword evidence="4 5" id="KW-0862">Zinc</keyword>
<dbReference type="GO" id="GO:0061630">
    <property type="term" value="F:ubiquitin protein ligase activity"/>
    <property type="evidence" value="ECO:0007669"/>
    <property type="project" value="InterPro"/>
</dbReference>
<reference evidence="8" key="1">
    <citation type="journal article" date="2020" name="Fungal Divers.">
        <title>Resolving the Mortierellaceae phylogeny through synthesis of multi-gene phylogenetics and phylogenomics.</title>
        <authorList>
            <person name="Vandepol N."/>
            <person name="Liber J."/>
            <person name="Desiro A."/>
            <person name="Na H."/>
            <person name="Kennedy M."/>
            <person name="Barry K."/>
            <person name="Grigoriev I.V."/>
            <person name="Miller A.N."/>
            <person name="O'Donnell K."/>
            <person name="Stajich J.E."/>
            <person name="Bonito G."/>
        </authorList>
    </citation>
    <scope>NUCLEOTIDE SEQUENCE</scope>
    <source>
        <strain evidence="8">CK1249</strain>
    </source>
</reference>
<protein>
    <recommendedName>
        <fullName evidence="7">C3H1-type domain-containing protein</fullName>
    </recommendedName>
</protein>
<dbReference type="Proteomes" id="UP000738359">
    <property type="component" value="Unassembled WGS sequence"/>
</dbReference>
<dbReference type="InterPro" id="IPR045072">
    <property type="entry name" value="MKRN-like"/>
</dbReference>
<feature type="zinc finger region" description="C3H1-type" evidence="5">
    <location>
        <begin position="50"/>
        <end position="77"/>
    </location>
</feature>
<evidence type="ECO:0000313" key="9">
    <source>
        <dbReference type="Proteomes" id="UP000738359"/>
    </source>
</evidence>
<name>A0A9P6M5X1_MORAP</name>
<comment type="caution">
    <text evidence="8">The sequence shown here is derived from an EMBL/GenBank/DDBJ whole genome shotgun (WGS) entry which is preliminary data.</text>
</comment>
<feature type="region of interest" description="Disordered" evidence="6">
    <location>
        <begin position="12"/>
        <end position="31"/>
    </location>
</feature>
<keyword evidence="1 5" id="KW-0479">Metal-binding</keyword>
<dbReference type="SMART" id="SM00356">
    <property type="entry name" value="ZnF_C3H1"/>
    <property type="match status" value="2"/>
</dbReference>
<proteinExistence type="predicted"/>
<keyword evidence="2" id="KW-0677">Repeat</keyword>
<evidence type="ECO:0000313" key="8">
    <source>
        <dbReference type="EMBL" id="KAF9967035.1"/>
    </source>
</evidence>
<dbReference type="InterPro" id="IPR041367">
    <property type="entry name" value="Znf-CCCH_4"/>
</dbReference>
<dbReference type="Pfam" id="PF14608">
    <property type="entry name" value="zf-CCCH_2"/>
    <property type="match status" value="1"/>
</dbReference>
<dbReference type="GO" id="GO:0000209">
    <property type="term" value="P:protein polyubiquitination"/>
    <property type="evidence" value="ECO:0007669"/>
    <property type="project" value="InterPro"/>
</dbReference>
<dbReference type="EMBL" id="JAAAHY010000106">
    <property type="protein sequence ID" value="KAF9967035.1"/>
    <property type="molecule type" value="Genomic_DNA"/>
</dbReference>
<feature type="domain" description="C3H1-type" evidence="7">
    <location>
        <begin position="50"/>
        <end position="77"/>
    </location>
</feature>
<accession>A0A9P6M5X1</accession>
<evidence type="ECO:0000256" key="5">
    <source>
        <dbReference type="PROSITE-ProRule" id="PRU00723"/>
    </source>
</evidence>
<dbReference type="Gene3D" id="4.10.1000.10">
    <property type="entry name" value="Zinc finger, CCCH-type"/>
    <property type="match status" value="1"/>
</dbReference>
<evidence type="ECO:0000256" key="1">
    <source>
        <dbReference type="ARBA" id="ARBA00022723"/>
    </source>
</evidence>
<evidence type="ECO:0000256" key="4">
    <source>
        <dbReference type="ARBA" id="ARBA00022833"/>
    </source>
</evidence>
<dbReference type="SUPFAM" id="SSF90229">
    <property type="entry name" value="CCCH zinc finger"/>
    <property type="match status" value="2"/>
</dbReference>
<keyword evidence="3 5" id="KW-0863">Zinc-finger</keyword>
<dbReference type="GO" id="GO:0008270">
    <property type="term" value="F:zinc ion binding"/>
    <property type="evidence" value="ECO:0007669"/>
    <property type="project" value="UniProtKB-KW"/>
</dbReference>
<gene>
    <name evidence="8" type="ORF">BGZ70_000324</name>
</gene>
<dbReference type="Pfam" id="PF18044">
    <property type="entry name" value="zf-CCCH_4"/>
    <property type="match status" value="1"/>
</dbReference>
<dbReference type="PROSITE" id="PS50103">
    <property type="entry name" value="ZF_C3H1"/>
    <property type="match status" value="2"/>
</dbReference>
<feature type="domain" description="C3H1-type" evidence="7">
    <location>
        <begin position="79"/>
        <end position="106"/>
    </location>
</feature>
<dbReference type="InterPro" id="IPR000571">
    <property type="entry name" value="Znf_CCCH"/>
</dbReference>
<dbReference type="PANTHER" id="PTHR11224">
    <property type="entry name" value="MAKORIN-RELATED"/>
    <property type="match status" value="1"/>
</dbReference>
<evidence type="ECO:0000256" key="3">
    <source>
        <dbReference type="ARBA" id="ARBA00022771"/>
    </source>
</evidence>
<feature type="compositionally biased region" description="Acidic residues" evidence="6">
    <location>
        <begin position="354"/>
        <end position="374"/>
    </location>
</feature>
<feature type="region of interest" description="Disordered" evidence="6">
    <location>
        <begin position="331"/>
        <end position="428"/>
    </location>
</feature>
<feature type="compositionally biased region" description="Polar residues" evidence="6">
    <location>
        <begin position="331"/>
        <end position="347"/>
    </location>
</feature>
<dbReference type="PANTHER" id="PTHR11224:SF10">
    <property type="entry name" value="IP09428P-RELATED"/>
    <property type="match status" value="1"/>
</dbReference>
<dbReference type="OrthoDB" id="411372at2759"/>
<evidence type="ECO:0000256" key="2">
    <source>
        <dbReference type="ARBA" id="ARBA00022737"/>
    </source>
</evidence>
<dbReference type="AlphaFoldDB" id="A0A9P6M5X1"/>
<feature type="compositionally biased region" description="Basic and acidic residues" evidence="6">
    <location>
        <begin position="417"/>
        <end position="426"/>
    </location>
</feature>
<evidence type="ECO:0000259" key="7">
    <source>
        <dbReference type="PROSITE" id="PS50103"/>
    </source>
</evidence>
<feature type="zinc finger region" description="C3H1-type" evidence="5">
    <location>
        <begin position="79"/>
        <end position="106"/>
    </location>
</feature>
<keyword evidence="9" id="KW-1185">Reference proteome</keyword>
<evidence type="ECO:0000256" key="6">
    <source>
        <dbReference type="SAM" id="MobiDB-lite"/>
    </source>
</evidence>
<sequence length="587" mass="62863">MARSPSSYNAFGMNTNNNIKRPPLWPMDRPPLLPFPRQTLTPSQSSKAANLQHIPCKFFKSGACTAGKNCLFSHSRDPPSENFVCKYFLKGNCKFGAKCSLSHSFLALDRKTSALMPGGGGGSLGRNNRLERRASSGAILNNPWAPEPLSPPYTSSLTQQQALQFSSNNSSMNNVDFTMGGRSPNQQGFLKPAMNRAASDGLRNAVYMTPPTDAGNGSGGHRSPFSDDDNANADANGNERAAHPLSLLESRVRQHLAAPLPIRQRSLPDIFRLTPLSHDGPTMGATSPFHQPGNKGLFLSVSSCENEATPSSPLRLHSIPELHDLYHSHGQKNYANTSLPRRSSSAHFHSVIQDDGDDENDNDGDEFSDSDDSDQGFLPSSLNDLLTTHERQRRQSRQEDVDPRLNMLPSPASGSLRGDKDEDDTRFGYGALSSVSEEVQFVMDDDMVTSAAGTGRVHISAGGGSPSTMAAQRDHDIRAGLFVEGAARSTTVAGKELNRAVGSHTTILGGKQQQQPQGILTPVSVNSREDDTTTEGAEAGGAVSSVAMAFSALTMSSSTTELFDHPGSTVSVPTSYAGIARSQKSSF</sequence>
<dbReference type="InterPro" id="IPR036855">
    <property type="entry name" value="Znf_CCCH_sf"/>
</dbReference>